<evidence type="ECO:0000313" key="6">
    <source>
        <dbReference type="EMBL" id="AHE53720.1"/>
    </source>
</evidence>
<dbReference type="KEGG" id="ssan:NX02_10000"/>
<dbReference type="SUPFAM" id="SSF53335">
    <property type="entry name" value="S-adenosyl-L-methionine-dependent methyltransferases"/>
    <property type="match status" value="1"/>
</dbReference>
<evidence type="ECO:0000313" key="7">
    <source>
        <dbReference type="Proteomes" id="UP000018851"/>
    </source>
</evidence>
<dbReference type="Gene3D" id="3.40.50.150">
    <property type="entry name" value="Vaccinia Virus protein VP39"/>
    <property type="match status" value="1"/>
</dbReference>
<dbReference type="PROSITE" id="PS51006">
    <property type="entry name" value="PABS_2"/>
    <property type="match status" value="1"/>
</dbReference>
<dbReference type="OrthoDB" id="9793120at2"/>
<dbReference type="CDD" id="cd02440">
    <property type="entry name" value="AdoMet_MTases"/>
    <property type="match status" value="1"/>
</dbReference>
<keyword evidence="3 4" id="KW-0620">Polyamine biosynthesis</keyword>
<keyword evidence="7" id="KW-1185">Reference proteome</keyword>
<dbReference type="InterPro" id="IPR029063">
    <property type="entry name" value="SAM-dependent_MTases_sf"/>
</dbReference>
<organism evidence="6 7">
    <name type="scientific">Sphingomonas sanxanigenens DSM 19645 = NX02</name>
    <dbReference type="NCBI Taxonomy" id="1123269"/>
    <lineage>
        <taxon>Bacteria</taxon>
        <taxon>Pseudomonadati</taxon>
        <taxon>Pseudomonadota</taxon>
        <taxon>Alphaproteobacteria</taxon>
        <taxon>Sphingomonadales</taxon>
        <taxon>Sphingomonadaceae</taxon>
        <taxon>Sphingomonas</taxon>
    </lineage>
</organism>
<protein>
    <recommendedName>
        <fullName evidence="5">PABS domain-containing protein</fullName>
    </recommendedName>
</protein>
<evidence type="ECO:0000256" key="1">
    <source>
        <dbReference type="ARBA" id="ARBA00007867"/>
    </source>
</evidence>
<sequence length="323" mass="35820">MTDAVRAIEPHSPGGDVDLDQFHDLVFDLRFERPEPGSNLQDRFDGAGQIPIALDAPFGATGPMLFRFGDMLSLLFDWTTVQSGMKLSDPDHLLFDYTRVMMGFRLFRPQPRRIEMIGLGGGSLAKACYRCLPDCDITVVEIDPEVIALRDQFHVPPDDHRFRVIRADGVDYVANAAGKPDVLLLDGFDSRGLPQALSVRAFYDSCRERLGPDGLLVANLCDNMTAFTILKRRIAASFDGRAITVPAERRGNRVVFACANASFPPSPEAFSEAMLYVSPQDVVDYAAKARRIEPQLHRWRSRASSASRLVSTTTVAGDPRFEP</sequence>
<evidence type="ECO:0000256" key="4">
    <source>
        <dbReference type="PROSITE-ProRule" id="PRU00354"/>
    </source>
</evidence>
<dbReference type="STRING" id="1123269.NX02_10000"/>
<comment type="similarity">
    <text evidence="1">Belongs to the spermidine/spermine synthase family.</text>
</comment>
<dbReference type="PATRIC" id="fig|1123269.5.peg.1943"/>
<dbReference type="AlphaFoldDB" id="W0ADG3"/>
<dbReference type="Pfam" id="PF01564">
    <property type="entry name" value="Spermine_synth"/>
    <property type="match status" value="1"/>
</dbReference>
<evidence type="ECO:0000259" key="5">
    <source>
        <dbReference type="PROSITE" id="PS51006"/>
    </source>
</evidence>
<dbReference type="GO" id="GO:0016740">
    <property type="term" value="F:transferase activity"/>
    <property type="evidence" value="ECO:0007669"/>
    <property type="project" value="UniProtKB-UniRule"/>
</dbReference>
<name>W0ADG3_9SPHN</name>
<keyword evidence="2 4" id="KW-0808">Transferase</keyword>
<dbReference type="HOGENOM" id="CLU_060070_1_0_5"/>
<dbReference type="PANTHER" id="PTHR43317">
    <property type="entry name" value="THERMOSPERMINE SYNTHASE ACAULIS5"/>
    <property type="match status" value="1"/>
</dbReference>
<proteinExistence type="inferred from homology"/>
<reference evidence="6 7" key="1">
    <citation type="submission" date="2013-07" db="EMBL/GenBank/DDBJ databases">
        <title>Completed genome of Sphingomonas sanxanigenens NX02.</title>
        <authorList>
            <person name="Ma T."/>
            <person name="Huang H."/>
            <person name="Wu M."/>
            <person name="Li X."/>
            <person name="Li G."/>
        </authorList>
    </citation>
    <scope>NUCLEOTIDE SEQUENCE [LARGE SCALE GENOMIC DNA]</scope>
    <source>
        <strain evidence="6 7">NX02</strain>
    </source>
</reference>
<accession>W0ADG3</accession>
<dbReference type="NCBIfam" id="NF037959">
    <property type="entry name" value="MFS_SpdSyn"/>
    <property type="match status" value="1"/>
</dbReference>
<feature type="domain" description="PABS" evidence="5">
    <location>
        <begin position="16"/>
        <end position="263"/>
    </location>
</feature>
<dbReference type="eggNOG" id="COG0421">
    <property type="taxonomic scope" value="Bacteria"/>
</dbReference>
<dbReference type="Proteomes" id="UP000018851">
    <property type="component" value="Chromosome"/>
</dbReference>
<dbReference type="EMBL" id="CP006644">
    <property type="protein sequence ID" value="AHE53720.1"/>
    <property type="molecule type" value="Genomic_DNA"/>
</dbReference>
<gene>
    <name evidence="6" type="ORF">NX02_10000</name>
</gene>
<dbReference type="InterPro" id="IPR030374">
    <property type="entry name" value="PABS"/>
</dbReference>
<dbReference type="RefSeq" id="WP_025291954.1">
    <property type="nucleotide sequence ID" value="NZ_CP006644.1"/>
</dbReference>
<dbReference type="PANTHER" id="PTHR43317:SF1">
    <property type="entry name" value="THERMOSPERMINE SYNTHASE ACAULIS5"/>
    <property type="match status" value="1"/>
</dbReference>
<dbReference type="GO" id="GO:0006596">
    <property type="term" value="P:polyamine biosynthetic process"/>
    <property type="evidence" value="ECO:0007669"/>
    <property type="project" value="UniProtKB-UniRule"/>
</dbReference>
<evidence type="ECO:0000256" key="2">
    <source>
        <dbReference type="ARBA" id="ARBA00022679"/>
    </source>
</evidence>
<feature type="active site" description="Proton acceptor" evidence="4">
    <location>
        <position position="186"/>
    </location>
</feature>
<evidence type="ECO:0000256" key="3">
    <source>
        <dbReference type="ARBA" id="ARBA00023115"/>
    </source>
</evidence>